<evidence type="ECO:0000313" key="1">
    <source>
        <dbReference type="EMBL" id="GIO45732.1"/>
    </source>
</evidence>
<dbReference type="Gene3D" id="4.10.280.10">
    <property type="entry name" value="Helix-loop-helix DNA-binding domain"/>
    <property type="match status" value="1"/>
</dbReference>
<gene>
    <name evidence="1" type="ORF">J34TS1_04970</name>
</gene>
<dbReference type="Pfam" id="PF09388">
    <property type="entry name" value="SpoOE-like"/>
    <property type="match status" value="1"/>
</dbReference>
<name>A0A920CQX0_9BACL</name>
<dbReference type="Proteomes" id="UP000682811">
    <property type="component" value="Unassembled WGS sequence"/>
</dbReference>
<organism evidence="1 2">
    <name type="scientific">Paenibacillus azoreducens</name>
    <dbReference type="NCBI Taxonomy" id="116718"/>
    <lineage>
        <taxon>Bacteria</taxon>
        <taxon>Bacillati</taxon>
        <taxon>Bacillota</taxon>
        <taxon>Bacilli</taxon>
        <taxon>Bacillales</taxon>
        <taxon>Paenibacillaceae</taxon>
        <taxon>Paenibacillus</taxon>
    </lineage>
</organism>
<dbReference type="InterPro" id="IPR037208">
    <property type="entry name" value="Spo0E-like_sf"/>
</dbReference>
<comment type="caution">
    <text evidence="1">The sequence shown here is derived from an EMBL/GenBank/DDBJ whole genome shotgun (WGS) entry which is preliminary data.</text>
</comment>
<dbReference type="EMBL" id="BORT01000002">
    <property type="protein sequence ID" value="GIO45732.1"/>
    <property type="molecule type" value="Genomic_DNA"/>
</dbReference>
<dbReference type="GO" id="GO:0046983">
    <property type="term" value="F:protein dimerization activity"/>
    <property type="evidence" value="ECO:0007669"/>
    <property type="project" value="InterPro"/>
</dbReference>
<dbReference type="SUPFAM" id="SSF140500">
    <property type="entry name" value="BAS1536-like"/>
    <property type="match status" value="1"/>
</dbReference>
<reference evidence="1 2" key="1">
    <citation type="submission" date="2021-03" db="EMBL/GenBank/DDBJ databases">
        <title>Antimicrobial resistance genes in bacteria isolated from Japanese honey, and their potential for conferring macrolide and lincosamide resistance in the American foulbrood pathogen Paenibacillus larvae.</title>
        <authorList>
            <person name="Okamoto M."/>
            <person name="Kumagai M."/>
            <person name="Kanamori H."/>
            <person name="Takamatsu D."/>
        </authorList>
    </citation>
    <scope>NUCLEOTIDE SEQUENCE [LARGE SCALE GENOMIC DNA]</scope>
    <source>
        <strain evidence="1 2">J34TS1</strain>
    </source>
</reference>
<dbReference type="InterPro" id="IPR036638">
    <property type="entry name" value="HLH_DNA-bd_sf"/>
</dbReference>
<keyword evidence="2" id="KW-1185">Reference proteome</keyword>
<dbReference type="AlphaFoldDB" id="A0A920CQX0"/>
<dbReference type="GO" id="GO:0043937">
    <property type="term" value="P:regulation of sporulation"/>
    <property type="evidence" value="ECO:0007669"/>
    <property type="project" value="InterPro"/>
</dbReference>
<dbReference type="InterPro" id="IPR018540">
    <property type="entry name" value="Spo0E-like"/>
</dbReference>
<evidence type="ECO:0000313" key="2">
    <source>
        <dbReference type="Proteomes" id="UP000682811"/>
    </source>
</evidence>
<dbReference type="RefSeq" id="WP_194233342.1">
    <property type="nucleotide sequence ID" value="NZ_AP025343.1"/>
</dbReference>
<accession>A0A920CQX0</accession>
<sequence length="61" mass="7258">MNSVELTQISMEEARQRLYRMVQQYGDVWNPKVIRQSMVLDELINNYNRAVKDQKSDKPLS</sequence>
<protein>
    <recommendedName>
        <fullName evidence="3">Aspartyl-phosphate phosphatase Spo0E family protein</fullName>
    </recommendedName>
</protein>
<evidence type="ECO:0008006" key="3">
    <source>
        <dbReference type="Google" id="ProtNLM"/>
    </source>
</evidence>
<proteinExistence type="predicted"/>